<dbReference type="InterPro" id="IPR036927">
    <property type="entry name" value="Cyt_c_oxase-like_su1_sf"/>
</dbReference>
<keyword evidence="11 16" id="KW-0408">Iron</keyword>
<evidence type="ECO:0000256" key="12">
    <source>
        <dbReference type="ARBA" id="ARBA00023008"/>
    </source>
</evidence>
<dbReference type="SUPFAM" id="SSF81442">
    <property type="entry name" value="Cytochrome c oxidase subunit I-like"/>
    <property type="match status" value="1"/>
</dbReference>
<dbReference type="PANTHER" id="PTHR10422:SF18">
    <property type="entry name" value="CYTOCHROME C OXIDASE SUBUNIT 1"/>
    <property type="match status" value="1"/>
</dbReference>
<organism evidence="18 19">
    <name type="scientific">Thalassobacterium maritimum</name>
    <dbReference type="NCBI Taxonomy" id="3041265"/>
    <lineage>
        <taxon>Bacteria</taxon>
        <taxon>Pseudomonadati</taxon>
        <taxon>Verrucomicrobiota</taxon>
        <taxon>Opitutia</taxon>
        <taxon>Puniceicoccales</taxon>
        <taxon>Coraliomargaritaceae</taxon>
        <taxon>Thalassobacterium</taxon>
    </lineage>
</organism>
<keyword evidence="10 16" id="KW-1133">Transmembrane helix</keyword>
<feature type="transmembrane region" description="Helical" evidence="16">
    <location>
        <begin position="238"/>
        <end position="266"/>
    </location>
</feature>
<evidence type="ECO:0000256" key="3">
    <source>
        <dbReference type="ARBA" id="ARBA00022448"/>
    </source>
</evidence>
<keyword evidence="4 15" id="KW-0349">Heme</keyword>
<evidence type="ECO:0000256" key="16">
    <source>
        <dbReference type="RuleBase" id="RU363061"/>
    </source>
</evidence>
<dbReference type="InterPro" id="IPR000883">
    <property type="entry name" value="Cyt_C_Oxase_1"/>
</dbReference>
<evidence type="ECO:0000259" key="17">
    <source>
        <dbReference type="PROSITE" id="PS50855"/>
    </source>
</evidence>
<keyword evidence="7 16" id="KW-0479">Metal-binding</keyword>
<gene>
    <name evidence="18" type="primary">ctaD</name>
    <name evidence="18" type="ORF">QEH52_09820</name>
</gene>
<evidence type="ECO:0000313" key="19">
    <source>
        <dbReference type="Proteomes" id="UP001225316"/>
    </source>
</evidence>
<feature type="transmembrane region" description="Helical" evidence="16">
    <location>
        <begin position="55"/>
        <end position="75"/>
    </location>
</feature>
<dbReference type="PROSITE" id="PS00077">
    <property type="entry name" value="COX1_CUB"/>
    <property type="match status" value="1"/>
</dbReference>
<dbReference type="EMBL" id="JARXHW010000019">
    <property type="protein sequence ID" value="MDQ8207808.1"/>
    <property type="molecule type" value="Genomic_DNA"/>
</dbReference>
<keyword evidence="6 15" id="KW-0812">Transmembrane</keyword>
<dbReference type="EC" id="7.1.1.9" evidence="16"/>
<evidence type="ECO:0000256" key="5">
    <source>
        <dbReference type="ARBA" id="ARBA00022660"/>
    </source>
</evidence>
<evidence type="ECO:0000256" key="9">
    <source>
        <dbReference type="ARBA" id="ARBA00022982"/>
    </source>
</evidence>
<dbReference type="PRINTS" id="PR01165">
    <property type="entry name" value="CYCOXIDASEI"/>
</dbReference>
<dbReference type="NCBIfam" id="TIGR02891">
    <property type="entry name" value="CtaD_CoxA"/>
    <property type="match status" value="1"/>
</dbReference>
<dbReference type="PANTHER" id="PTHR10422">
    <property type="entry name" value="CYTOCHROME C OXIDASE SUBUNIT 1"/>
    <property type="match status" value="1"/>
</dbReference>
<feature type="transmembrane region" description="Helical" evidence="16">
    <location>
        <begin position="505"/>
        <end position="526"/>
    </location>
</feature>
<feature type="transmembrane region" description="Helical" evidence="16">
    <location>
        <begin position="463"/>
        <end position="485"/>
    </location>
</feature>
<evidence type="ECO:0000256" key="2">
    <source>
        <dbReference type="ARBA" id="ARBA00004673"/>
    </source>
</evidence>
<comment type="caution">
    <text evidence="18">The sequence shown here is derived from an EMBL/GenBank/DDBJ whole genome shotgun (WGS) entry which is preliminary data.</text>
</comment>
<keyword evidence="13 16" id="KW-0472">Membrane</keyword>
<dbReference type="Pfam" id="PF00115">
    <property type="entry name" value="COX1"/>
    <property type="match status" value="1"/>
</dbReference>
<feature type="transmembrane region" description="Helical" evidence="16">
    <location>
        <begin position="200"/>
        <end position="226"/>
    </location>
</feature>
<dbReference type="Proteomes" id="UP001225316">
    <property type="component" value="Unassembled WGS sequence"/>
</dbReference>
<dbReference type="Gene3D" id="1.10.287.70">
    <property type="match status" value="1"/>
</dbReference>
<evidence type="ECO:0000313" key="18">
    <source>
        <dbReference type="EMBL" id="MDQ8207808.1"/>
    </source>
</evidence>
<feature type="transmembrane region" description="Helical" evidence="16">
    <location>
        <begin position="388"/>
        <end position="411"/>
    </location>
</feature>
<dbReference type="RefSeq" id="WP_308950102.1">
    <property type="nucleotide sequence ID" value="NZ_JARXHW010000019.1"/>
</dbReference>
<accession>A0ABU1AUF8</accession>
<feature type="transmembrane region" description="Helical" evidence="16">
    <location>
        <begin position="286"/>
        <end position="309"/>
    </location>
</feature>
<evidence type="ECO:0000256" key="14">
    <source>
        <dbReference type="ARBA" id="ARBA00047816"/>
    </source>
</evidence>
<sequence length="663" mass="72948">MSQTETATPAPKTSHAHQPHVLKPERSRLGLMRPDHSKSVFIDWLTTVDHKKIGIMYGAIALFFLFIGGIEALIIRTQLIVPENNLISAERYNQLFTMHGTTMIFLAVMPLNSAFFNFLIPLQIGARDVAFPRINALSLWSFVAGALVINFGWLLEALQMMGLFAASGPTAGMTDLAPSGGWFGYAPLSSKEYSGVGTDFWIMGLQILGVASLTASMNFIVTILNMRAPGMKMMRMPVFTWMSLVVAFLIIFAFPAITIALGQLMFDRTFGTNFFNVAGGGQPILWQHLFWIFGHPEVYILVLPAMGIISEVLPTFSKKPLFGYSIVIFSGAVIGFLGFAVWSHHMFTTGLGKVATAAFSLLTMAIAVPTGVKIFNWVGTIWGGRIRFTAPMIFSLGFVWMFMMGGFSGIMHAAAPADAQQQDSYFVIAHFHYVIMGGIFLALVSGIYYWVPKVFGKMWTGSLSTWVAVLIVVGLNVTFFPMHFLGLLGMPRRTHTYLEGFGWSTYNLVCTLGSYILAIGILLLLVDLIRCLRRGEPAGDDPWDARTLEWATTSPPQVYNFAKTPIIPARDALWSHKHGPEGKKITYEDDHGHGIHMPSNSWMPLIASIGFVPLGLGMTLKQAGVPYMGSFAIFGLFVITLGLALWAIEGPGGFHLHPDEDEA</sequence>
<feature type="transmembrane region" description="Helical" evidence="16">
    <location>
        <begin position="95"/>
        <end position="122"/>
    </location>
</feature>
<evidence type="ECO:0000256" key="13">
    <source>
        <dbReference type="ARBA" id="ARBA00023136"/>
    </source>
</evidence>
<proteinExistence type="inferred from homology"/>
<feature type="domain" description="Cytochrome oxidase subunit I profile" evidence="17">
    <location>
        <begin position="44"/>
        <end position="568"/>
    </location>
</feature>
<dbReference type="InterPro" id="IPR023615">
    <property type="entry name" value="Cyt_c_Oxase_su1_BS"/>
</dbReference>
<keyword evidence="19" id="KW-1185">Reference proteome</keyword>
<feature type="transmembrane region" description="Helical" evidence="16">
    <location>
        <begin position="321"/>
        <end position="342"/>
    </location>
</feature>
<comment type="catalytic activity">
    <reaction evidence="14 16">
        <text>4 Fe(II)-[cytochrome c] + O2 + 8 H(+)(in) = 4 Fe(III)-[cytochrome c] + 2 H2O + 4 H(+)(out)</text>
        <dbReference type="Rhea" id="RHEA:11436"/>
        <dbReference type="Rhea" id="RHEA-COMP:10350"/>
        <dbReference type="Rhea" id="RHEA-COMP:14399"/>
        <dbReference type="ChEBI" id="CHEBI:15377"/>
        <dbReference type="ChEBI" id="CHEBI:15378"/>
        <dbReference type="ChEBI" id="CHEBI:15379"/>
        <dbReference type="ChEBI" id="CHEBI:29033"/>
        <dbReference type="ChEBI" id="CHEBI:29034"/>
        <dbReference type="EC" id="7.1.1.9"/>
    </reaction>
</comment>
<evidence type="ECO:0000256" key="7">
    <source>
        <dbReference type="ARBA" id="ARBA00022723"/>
    </source>
</evidence>
<dbReference type="InterPro" id="IPR023616">
    <property type="entry name" value="Cyt_c_oxase-like_su1_dom"/>
</dbReference>
<evidence type="ECO:0000256" key="6">
    <source>
        <dbReference type="ARBA" id="ARBA00022692"/>
    </source>
</evidence>
<comment type="subcellular location">
    <subcellularLocation>
        <location evidence="16">Cell membrane</location>
        <topology evidence="16">Multi-pass membrane protein</topology>
    </subcellularLocation>
    <subcellularLocation>
        <location evidence="1">Membrane</location>
        <topology evidence="1">Multi-pass membrane protein</topology>
    </subcellularLocation>
</comment>
<feature type="transmembrane region" description="Helical" evidence="16">
    <location>
        <begin position="626"/>
        <end position="648"/>
    </location>
</feature>
<feature type="transmembrane region" description="Helical" evidence="16">
    <location>
        <begin position="134"/>
        <end position="155"/>
    </location>
</feature>
<evidence type="ECO:0000256" key="1">
    <source>
        <dbReference type="ARBA" id="ARBA00004141"/>
    </source>
</evidence>
<evidence type="ECO:0000256" key="11">
    <source>
        <dbReference type="ARBA" id="ARBA00023004"/>
    </source>
</evidence>
<keyword evidence="5 15" id="KW-0679">Respiratory chain</keyword>
<comment type="function">
    <text evidence="16">Cytochrome c oxidase is the component of the respiratory chain that catalyzes the reduction of oxygen to water. Subunits 1-3 form the functional core of the enzyme complex. CO I is the catalytic subunit of the enzyme. Electrons originating in cytochrome c are transferred via the copper A center of subunit 2 and heme A of subunit 1 to the bimetallic center formed by heme A3 and copper B.</text>
</comment>
<keyword evidence="12 16" id="KW-0186">Copper</keyword>
<keyword evidence="3 15" id="KW-0813">Transport</keyword>
<dbReference type="InterPro" id="IPR014241">
    <property type="entry name" value="Cyt_c_oxidase_su1_bac"/>
</dbReference>
<feature type="transmembrane region" description="Helical" evidence="16">
    <location>
        <begin position="431"/>
        <end position="451"/>
    </location>
</feature>
<keyword evidence="9 15" id="KW-0249">Electron transport</keyword>
<reference evidence="18 19" key="1">
    <citation type="submission" date="2023-04" db="EMBL/GenBank/DDBJ databases">
        <title>A novel bacteria isolated from coastal sediment.</title>
        <authorList>
            <person name="Liu X.-J."/>
            <person name="Du Z.-J."/>
        </authorList>
    </citation>
    <scope>NUCLEOTIDE SEQUENCE [LARGE SCALE GENOMIC DNA]</scope>
    <source>
        <strain evidence="18 19">SDUM461003</strain>
    </source>
</reference>
<name>A0ABU1AUF8_9BACT</name>
<evidence type="ECO:0000256" key="15">
    <source>
        <dbReference type="RuleBase" id="RU000370"/>
    </source>
</evidence>
<evidence type="ECO:0000256" key="4">
    <source>
        <dbReference type="ARBA" id="ARBA00022617"/>
    </source>
</evidence>
<evidence type="ECO:0000256" key="10">
    <source>
        <dbReference type="ARBA" id="ARBA00022989"/>
    </source>
</evidence>
<comment type="similarity">
    <text evidence="15">Belongs to the heme-copper respiratory oxidase family.</text>
</comment>
<dbReference type="PROSITE" id="PS50855">
    <property type="entry name" value="COX1"/>
    <property type="match status" value="1"/>
</dbReference>
<comment type="pathway">
    <text evidence="2 16">Energy metabolism; oxidative phosphorylation.</text>
</comment>
<feature type="transmembrane region" description="Helical" evidence="16">
    <location>
        <begin position="354"/>
        <end position="376"/>
    </location>
</feature>
<dbReference type="Gene3D" id="1.20.210.10">
    <property type="entry name" value="Cytochrome c oxidase-like, subunit I domain"/>
    <property type="match status" value="1"/>
</dbReference>
<protein>
    <recommendedName>
        <fullName evidence="16">Cytochrome c oxidase subunit 1</fullName>
        <ecNumber evidence="16">7.1.1.9</ecNumber>
    </recommendedName>
</protein>
<keyword evidence="16" id="KW-1003">Cell membrane</keyword>
<evidence type="ECO:0000256" key="8">
    <source>
        <dbReference type="ARBA" id="ARBA00022967"/>
    </source>
</evidence>
<keyword evidence="8" id="KW-1278">Translocase</keyword>